<evidence type="ECO:0000313" key="1">
    <source>
        <dbReference type="EMBL" id="KIL37154.1"/>
    </source>
</evidence>
<reference evidence="1 2" key="1">
    <citation type="submission" date="2014-12" db="EMBL/GenBank/DDBJ databases">
        <title>Draft genome sequence of Paenibacillus kamchatkensis strain B-2647.</title>
        <authorList>
            <person name="Karlyshev A.V."/>
            <person name="Kudryashova E.B."/>
        </authorList>
    </citation>
    <scope>NUCLEOTIDE SEQUENCE [LARGE SCALE GENOMIC DNA]</scope>
    <source>
        <strain evidence="1 2">VKM B-2647</strain>
    </source>
</reference>
<dbReference type="EMBL" id="JXAK01000099">
    <property type="protein sequence ID" value="KIL37154.1"/>
    <property type="molecule type" value="Genomic_DNA"/>
</dbReference>
<accession>A0ABR5A7X1</accession>
<name>A0ABR5A7X1_9BACL</name>
<comment type="caution">
    <text evidence="1">The sequence shown here is derived from an EMBL/GenBank/DDBJ whole genome shotgun (WGS) entry which is preliminary data.</text>
</comment>
<keyword evidence="2" id="KW-1185">Reference proteome</keyword>
<sequence length="79" mass="9216">MRTLTHGIAEYLQAFKNLRFFVLRDILENAVHIVFHGFRNFLMLLLTFIRQGKNDIPSIFRIGLPLHQLALDKLLDLPA</sequence>
<gene>
    <name evidence="1" type="ORF">SD70_30995</name>
</gene>
<evidence type="ECO:0000313" key="2">
    <source>
        <dbReference type="Proteomes" id="UP000031967"/>
    </source>
</evidence>
<proteinExistence type="predicted"/>
<dbReference type="Proteomes" id="UP000031967">
    <property type="component" value="Unassembled WGS sequence"/>
</dbReference>
<organism evidence="1 2">
    <name type="scientific">Gordoniibacillus kamchatkensis</name>
    <dbReference type="NCBI Taxonomy" id="1590651"/>
    <lineage>
        <taxon>Bacteria</taxon>
        <taxon>Bacillati</taxon>
        <taxon>Bacillota</taxon>
        <taxon>Bacilli</taxon>
        <taxon>Bacillales</taxon>
        <taxon>Paenibacillaceae</taxon>
        <taxon>Gordoniibacillus</taxon>
    </lineage>
</organism>
<protein>
    <submittedName>
        <fullName evidence="1">Uncharacterized protein</fullName>
    </submittedName>
</protein>